<dbReference type="GO" id="GO:0005829">
    <property type="term" value="C:cytosol"/>
    <property type="evidence" value="ECO:0007669"/>
    <property type="project" value="TreeGrafter"/>
</dbReference>
<name>A0A227P3A5_9FLAO</name>
<dbReference type="AlphaFoldDB" id="A0A227P3A5"/>
<dbReference type="PANTHER" id="PTHR42681">
    <property type="entry name" value="MALONYL-COA-ACYL CARRIER PROTEIN TRANSACYLASE, MITOCHONDRIAL"/>
    <property type="match status" value="1"/>
</dbReference>
<dbReference type="NCBIfam" id="TIGR00128">
    <property type="entry name" value="fabD"/>
    <property type="match status" value="1"/>
</dbReference>
<dbReference type="Proteomes" id="UP000214684">
    <property type="component" value="Unassembled WGS sequence"/>
</dbReference>
<evidence type="ECO:0000313" key="7">
    <source>
        <dbReference type="Proteomes" id="UP000214684"/>
    </source>
</evidence>
<dbReference type="InterPro" id="IPR014043">
    <property type="entry name" value="Acyl_transferase_dom"/>
</dbReference>
<dbReference type="InterPro" id="IPR016036">
    <property type="entry name" value="Malonyl_transacylase_ACP-bd"/>
</dbReference>
<evidence type="ECO:0000256" key="2">
    <source>
        <dbReference type="ARBA" id="ARBA00022679"/>
    </source>
</evidence>
<dbReference type="SUPFAM" id="SSF51412">
    <property type="entry name" value="Inosine monophosphate dehydrogenase (IMPDH)"/>
    <property type="match status" value="1"/>
</dbReference>
<dbReference type="SUPFAM" id="SSF52151">
    <property type="entry name" value="FabD/lysophospholipase-like"/>
    <property type="match status" value="1"/>
</dbReference>
<evidence type="ECO:0000313" key="6">
    <source>
        <dbReference type="EMBL" id="OXG03686.1"/>
    </source>
</evidence>
<keyword evidence="2 6" id="KW-0808">Transferase</keyword>
<dbReference type="SMART" id="SM00827">
    <property type="entry name" value="PKS_AT"/>
    <property type="match status" value="1"/>
</dbReference>
<dbReference type="InterPro" id="IPR049489">
    <property type="entry name" value="FabD-like_helical_ins"/>
</dbReference>
<reference evidence="6 7" key="1">
    <citation type="submission" date="2016-11" db="EMBL/GenBank/DDBJ databases">
        <title>Whole genomes of Flavobacteriaceae.</title>
        <authorList>
            <person name="Stine C."/>
            <person name="Li C."/>
            <person name="Tadesse D."/>
        </authorList>
    </citation>
    <scope>NUCLEOTIDE SEQUENCE [LARGE SCALE GENOMIC DNA]</scope>
    <source>
        <strain evidence="6 7">DSM 24704</strain>
    </source>
</reference>
<keyword evidence="3" id="KW-0012">Acyltransferase</keyword>
<keyword evidence="7" id="KW-1185">Reference proteome</keyword>
<sequence length="754" mass="84268">MKAVVFEGQGSQRVGMGKELFNMYPEIVQQASNIVGFDLVDLCLRNPDKKLKNTEYTQPAIFVVNHLQYLKESEEGLIADFALGHSLGEYNALVLGKVLDFETALHLVKLRGKLMGKAENGGMAAVIGIESHEIHSAIVRASMENEVFIANYNSKFQTVISGIDESIRSLEEEIKKIGVKLFVPLNVSGAFHTPFMEHAKIEFSSELENIHVSNPEVQVISNVTARPYESDSLKELIVSQIVSSVKWRHSIEYLLENGVSDFKEIGPSGALTKMIVNIKQDYKPLIENQMQKIVAAKKPEVKRFTLGNPAFQKEYNTVSTYVAGSMYKGISSKELVIKMAKAGHLSFLGTGGMTISEIESDIKTIQDAIGIHDRPYGMNLMCNLMKPQFEIETIQLYLRKGITIIEASAFFKVTKSLVLFRLKGIHLDSRQKIVAPNRIIAKISRPEVAEAFLSVPPQKIVEELFSEGLLSLNEKLLSDRLIMVTDICVEADSGGHTDQANPFTVITSISALRQRLSQNPLISEVRIGSAGGIGTPQAMAAAYMLGADFVLTGSINQATVEAGTSDMVKEMLANIDVYDTAYAPAGDMFEIGARVQVLKRGVFFHVRANKLYELYKNHSSLEEIDPDVLSMIEKKYFKRSIEEIWKETTTYFAKSNPSEIEKANRVPKHKMGLIFRWYFVHTGRLALSGDSSQKVDFQVHCGPAMGAFNQWVKGSKLEDWRNRKVDEVANILINETHLYLEERFDTMLSPKQFL</sequence>
<dbReference type="InterPro" id="IPR001227">
    <property type="entry name" value="Ac_transferase_dom_sf"/>
</dbReference>
<dbReference type="CDD" id="cd04742">
    <property type="entry name" value="NPD_FabD"/>
    <property type="match status" value="1"/>
</dbReference>
<dbReference type="SUPFAM" id="SSF55048">
    <property type="entry name" value="Probable ACP-binding domain of malonyl-CoA ACP transacylase"/>
    <property type="match status" value="1"/>
</dbReference>
<dbReference type="EC" id="2.3.1.39" evidence="1"/>
<dbReference type="Pfam" id="PF21607">
    <property type="entry name" value="FabD_helical_ins"/>
    <property type="match status" value="1"/>
</dbReference>
<dbReference type="Pfam" id="PF00698">
    <property type="entry name" value="Acyl_transf_1"/>
    <property type="match status" value="1"/>
</dbReference>
<dbReference type="Gene3D" id="3.40.366.10">
    <property type="entry name" value="Malonyl-Coenzyme A Acyl Carrier Protein, domain 2"/>
    <property type="match status" value="1"/>
</dbReference>
<comment type="caution">
    <text evidence="6">The sequence shown here is derived from an EMBL/GenBank/DDBJ whole genome shotgun (WGS) entry which is preliminary data.</text>
</comment>
<dbReference type="InterPro" id="IPR014179">
    <property type="entry name" value="PfaD-like_TIM-barrel"/>
</dbReference>
<dbReference type="InterPro" id="IPR013785">
    <property type="entry name" value="Aldolase_TIM"/>
</dbReference>
<dbReference type="GO" id="GO:0006633">
    <property type="term" value="P:fatty acid biosynthetic process"/>
    <property type="evidence" value="ECO:0007669"/>
    <property type="project" value="TreeGrafter"/>
</dbReference>
<dbReference type="RefSeq" id="WP_089480704.1">
    <property type="nucleotide sequence ID" value="NZ_MUGS01000037.1"/>
</dbReference>
<dbReference type="InterPro" id="IPR004410">
    <property type="entry name" value="Malonyl_CoA-ACP_transAc_FabD"/>
</dbReference>
<accession>A0A227P3A5</accession>
<comment type="catalytic activity">
    <reaction evidence="4">
        <text>holo-[ACP] + malonyl-CoA = malonyl-[ACP] + CoA</text>
        <dbReference type="Rhea" id="RHEA:41792"/>
        <dbReference type="Rhea" id="RHEA-COMP:9623"/>
        <dbReference type="Rhea" id="RHEA-COMP:9685"/>
        <dbReference type="ChEBI" id="CHEBI:57287"/>
        <dbReference type="ChEBI" id="CHEBI:57384"/>
        <dbReference type="ChEBI" id="CHEBI:64479"/>
        <dbReference type="ChEBI" id="CHEBI:78449"/>
        <dbReference type="EC" id="2.3.1.39"/>
    </reaction>
</comment>
<dbReference type="OrthoDB" id="9805460at2"/>
<protein>
    <recommendedName>
        <fullName evidence="1">[acyl-carrier-protein] S-malonyltransferase</fullName>
        <ecNumber evidence="1">2.3.1.39</ecNumber>
    </recommendedName>
</protein>
<dbReference type="InterPro" id="IPR016035">
    <property type="entry name" value="Acyl_Trfase/lysoPLipase"/>
</dbReference>
<evidence type="ECO:0000256" key="3">
    <source>
        <dbReference type="ARBA" id="ARBA00023315"/>
    </source>
</evidence>
<dbReference type="PANTHER" id="PTHR42681:SF1">
    <property type="entry name" value="MALONYL-COA-ACYL CARRIER PROTEIN TRANSACYLASE, MITOCHONDRIAL"/>
    <property type="match status" value="1"/>
</dbReference>
<dbReference type="Gene3D" id="3.30.70.250">
    <property type="entry name" value="Malonyl-CoA ACP transacylase, ACP-binding"/>
    <property type="match status" value="1"/>
</dbReference>
<evidence type="ECO:0000256" key="4">
    <source>
        <dbReference type="ARBA" id="ARBA00048462"/>
    </source>
</evidence>
<dbReference type="Gene3D" id="3.20.20.70">
    <property type="entry name" value="Aldolase class I"/>
    <property type="match status" value="1"/>
</dbReference>
<dbReference type="EMBL" id="MUGS01000037">
    <property type="protein sequence ID" value="OXG03686.1"/>
    <property type="molecule type" value="Genomic_DNA"/>
</dbReference>
<evidence type="ECO:0000256" key="1">
    <source>
        <dbReference type="ARBA" id="ARBA00013258"/>
    </source>
</evidence>
<proteinExistence type="predicted"/>
<evidence type="ECO:0000259" key="5">
    <source>
        <dbReference type="SMART" id="SM00827"/>
    </source>
</evidence>
<dbReference type="InterPro" id="IPR050858">
    <property type="entry name" value="Mal-CoA-ACP_Trans/PKS_FabD"/>
</dbReference>
<dbReference type="GO" id="GO:0004314">
    <property type="term" value="F:[acyl-carrier-protein] S-malonyltransferase activity"/>
    <property type="evidence" value="ECO:0007669"/>
    <property type="project" value="UniProtKB-EC"/>
</dbReference>
<dbReference type="NCBIfam" id="TIGR02814">
    <property type="entry name" value="pfaD_fam"/>
    <property type="match status" value="1"/>
</dbReference>
<gene>
    <name evidence="6" type="ORF">B0A64_17020</name>
</gene>
<organism evidence="6 7">
    <name type="scientific">Flavobacterium araucananum</name>
    <dbReference type="NCBI Taxonomy" id="946678"/>
    <lineage>
        <taxon>Bacteria</taxon>
        <taxon>Pseudomonadati</taxon>
        <taxon>Bacteroidota</taxon>
        <taxon>Flavobacteriia</taxon>
        <taxon>Flavobacteriales</taxon>
        <taxon>Flavobacteriaceae</taxon>
        <taxon>Flavobacterium</taxon>
    </lineage>
</organism>
<feature type="domain" description="Malonyl-CoA:ACP transacylase (MAT)" evidence="5">
    <location>
        <begin position="5"/>
        <end position="330"/>
    </location>
</feature>